<gene>
    <name evidence="1" type="ORF">LTR37_013761</name>
</gene>
<name>A0ACC3MVX7_9PEZI</name>
<dbReference type="Proteomes" id="UP001281147">
    <property type="component" value="Unassembled WGS sequence"/>
</dbReference>
<dbReference type="EMBL" id="JAUTXU010000137">
    <property type="protein sequence ID" value="KAK3704662.1"/>
    <property type="molecule type" value="Genomic_DNA"/>
</dbReference>
<proteinExistence type="predicted"/>
<sequence length="124" mass="13395">MANSQAIRPGLVAGEVADSQGQSEGGDADNQTHEQQADDTGKPVDRPAESVETGKNDGEQKRQDEPETEESADNRQGDALNTLAEDTKDPADAPLDKVRSGEDDRDQERSDQPKEDQDDNMAES</sequence>
<keyword evidence="2" id="KW-1185">Reference proteome</keyword>
<reference evidence="1" key="1">
    <citation type="submission" date="2023-07" db="EMBL/GenBank/DDBJ databases">
        <title>Black Yeasts Isolated from many extreme environments.</title>
        <authorList>
            <person name="Coleine C."/>
            <person name="Stajich J.E."/>
            <person name="Selbmann L."/>
        </authorList>
    </citation>
    <scope>NUCLEOTIDE SEQUENCE</scope>
    <source>
        <strain evidence="1">CCFEE 5714</strain>
    </source>
</reference>
<comment type="caution">
    <text evidence="1">The sequence shown here is derived from an EMBL/GenBank/DDBJ whole genome shotgun (WGS) entry which is preliminary data.</text>
</comment>
<protein>
    <submittedName>
        <fullName evidence="1">Uncharacterized protein</fullName>
    </submittedName>
</protein>
<accession>A0ACC3MVX7</accession>
<organism evidence="1 2">
    <name type="scientific">Vermiconidia calcicola</name>
    <dbReference type="NCBI Taxonomy" id="1690605"/>
    <lineage>
        <taxon>Eukaryota</taxon>
        <taxon>Fungi</taxon>
        <taxon>Dikarya</taxon>
        <taxon>Ascomycota</taxon>
        <taxon>Pezizomycotina</taxon>
        <taxon>Dothideomycetes</taxon>
        <taxon>Dothideomycetidae</taxon>
        <taxon>Mycosphaerellales</taxon>
        <taxon>Extremaceae</taxon>
        <taxon>Vermiconidia</taxon>
    </lineage>
</organism>
<evidence type="ECO:0000313" key="1">
    <source>
        <dbReference type="EMBL" id="KAK3704662.1"/>
    </source>
</evidence>
<evidence type="ECO:0000313" key="2">
    <source>
        <dbReference type="Proteomes" id="UP001281147"/>
    </source>
</evidence>